<evidence type="ECO:0000256" key="1">
    <source>
        <dbReference type="SAM" id="Phobius"/>
    </source>
</evidence>
<dbReference type="AlphaFoldDB" id="A0A1G8YFR6"/>
<dbReference type="Proteomes" id="UP000242700">
    <property type="component" value="Unassembled WGS sequence"/>
</dbReference>
<keyword evidence="1" id="KW-1133">Transmembrane helix</keyword>
<dbReference type="NCBIfam" id="TIGR04104">
    <property type="entry name" value="cxxc_20_cxxc"/>
    <property type="match status" value="1"/>
</dbReference>
<feature type="transmembrane region" description="Helical" evidence="1">
    <location>
        <begin position="46"/>
        <end position="63"/>
    </location>
</feature>
<evidence type="ECO:0000313" key="3">
    <source>
        <dbReference type="Proteomes" id="UP000242700"/>
    </source>
</evidence>
<dbReference type="OrthoDB" id="2418141at2"/>
<dbReference type="EMBL" id="FNFI01000004">
    <property type="protein sequence ID" value="SDK01543.1"/>
    <property type="molecule type" value="Genomic_DNA"/>
</dbReference>
<gene>
    <name evidence="2" type="ORF">SAMN05216187_10493</name>
</gene>
<reference evidence="3" key="1">
    <citation type="submission" date="2016-10" db="EMBL/GenBank/DDBJ databases">
        <authorList>
            <person name="Varghese N."/>
            <person name="Submissions S."/>
        </authorList>
    </citation>
    <scope>NUCLEOTIDE SEQUENCE [LARGE SCALE GENOMIC DNA]</scope>
    <source>
        <strain evidence="3">CGMCC 1.8911</strain>
    </source>
</reference>
<sequence length="99" mass="11180">MAHCTKCQTEWTFKDKLRTVKNLYGSAKCPYCGEKQYISMRSKRQGSMLSMIIILAIFIPVFFDIPLMVHILIGAASIIAVLILQVAIIQLSGKEEFPE</sequence>
<name>A0A1G8YFR6_9STAP</name>
<dbReference type="InterPro" id="IPR024064">
    <property type="entry name" value="FdhE-like_sf"/>
</dbReference>
<keyword evidence="1" id="KW-0472">Membrane</keyword>
<keyword evidence="1" id="KW-0812">Transmembrane</keyword>
<evidence type="ECO:0000313" key="2">
    <source>
        <dbReference type="EMBL" id="SDK01543.1"/>
    </source>
</evidence>
<organism evidence="2 3">
    <name type="scientific">Jeotgalicoccus aerolatus</name>
    <dbReference type="NCBI Taxonomy" id="709510"/>
    <lineage>
        <taxon>Bacteria</taxon>
        <taxon>Bacillati</taxon>
        <taxon>Bacillota</taxon>
        <taxon>Bacilli</taxon>
        <taxon>Bacillales</taxon>
        <taxon>Staphylococcaceae</taxon>
        <taxon>Jeotgalicoccus</taxon>
    </lineage>
</organism>
<accession>A0A1G8YFR6</accession>
<dbReference type="SUPFAM" id="SSF144020">
    <property type="entry name" value="FdhE-like"/>
    <property type="match status" value="1"/>
</dbReference>
<feature type="transmembrane region" description="Helical" evidence="1">
    <location>
        <begin position="69"/>
        <end position="89"/>
    </location>
</feature>
<dbReference type="STRING" id="586411.SAMN05216187_10493"/>
<protein>
    <submittedName>
        <fullName evidence="2">Cxxc_20_cxxc protein</fullName>
    </submittedName>
</protein>
<dbReference type="InterPro" id="IPR026369">
    <property type="entry name" value="CxxC_20_CxxC"/>
</dbReference>
<dbReference type="RefSeq" id="WP_092596328.1">
    <property type="nucleotide sequence ID" value="NZ_FNFI01000004.1"/>
</dbReference>
<proteinExistence type="predicted"/>